<proteinExistence type="predicted"/>
<dbReference type="PANTHER" id="PTHR10491">
    <property type="entry name" value="DTDP-4-DEHYDRORHAMNOSE REDUCTASE"/>
    <property type="match status" value="1"/>
</dbReference>
<dbReference type="InterPro" id="IPR005913">
    <property type="entry name" value="dTDP_dehydrorham_reduct"/>
</dbReference>
<dbReference type="InterPro" id="IPR029903">
    <property type="entry name" value="RmlD-like-bd"/>
</dbReference>
<comment type="caution">
    <text evidence="2">The sequence shown here is derived from an EMBL/GenBank/DDBJ whole genome shotgun (WGS) entry which is preliminary data.</text>
</comment>
<dbReference type="PANTHER" id="PTHR10491:SF4">
    <property type="entry name" value="METHIONINE ADENOSYLTRANSFERASE 2 SUBUNIT BETA"/>
    <property type="match status" value="1"/>
</dbReference>
<dbReference type="InterPro" id="IPR036291">
    <property type="entry name" value="NAD(P)-bd_dom_sf"/>
</dbReference>
<dbReference type="EMBL" id="JBHUDI010000003">
    <property type="protein sequence ID" value="MFD1562796.1"/>
    <property type="molecule type" value="Genomic_DNA"/>
</dbReference>
<dbReference type="NCBIfam" id="TIGR01214">
    <property type="entry name" value="rmlD"/>
    <property type="match status" value="1"/>
</dbReference>
<keyword evidence="2" id="KW-0560">Oxidoreductase</keyword>
<feature type="domain" description="RmlD-like substrate binding" evidence="1">
    <location>
        <begin position="1"/>
        <end position="290"/>
    </location>
</feature>
<dbReference type="RefSeq" id="WP_390284751.1">
    <property type="nucleotide sequence ID" value="NZ_JBHUDI010000003.1"/>
</dbReference>
<dbReference type="CDD" id="cd05254">
    <property type="entry name" value="dTDP_HR_like_SDR_e"/>
    <property type="match status" value="1"/>
</dbReference>
<evidence type="ECO:0000313" key="3">
    <source>
        <dbReference type="Proteomes" id="UP001597076"/>
    </source>
</evidence>
<accession>A0ABD6BDZ7</accession>
<keyword evidence="3" id="KW-1185">Reference proteome</keyword>
<name>A0ABD6BDZ7_9EURY</name>
<evidence type="ECO:0000313" key="2">
    <source>
        <dbReference type="EMBL" id="MFD1562796.1"/>
    </source>
</evidence>
<evidence type="ECO:0000259" key="1">
    <source>
        <dbReference type="Pfam" id="PF04321"/>
    </source>
</evidence>
<dbReference type="SUPFAM" id="SSF51735">
    <property type="entry name" value="NAD(P)-binding Rossmann-fold domains"/>
    <property type="match status" value="1"/>
</dbReference>
<dbReference type="Gene3D" id="3.40.50.720">
    <property type="entry name" value="NAD(P)-binding Rossmann-like Domain"/>
    <property type="match status" value="1"/>
</dbReference>
<dbReference type="Proteomes" id="UP001597076">
    <property type="component" value="Unassembled WGS sequence"/>
</dbReference>
<dbReference type="EC" id="1.1.1.133" evidence="2"/>
<dbReference type="GO" id="GO:0008831">
    <property type="term" value="F:dTDP-4-dehydrorhamnose reductase activity"/>
    <property type="evidence" value="ECO:0007669"/>
    <property type="project" value="UniProtKB-EC"/>
</dbReference>
<dbReference type="Pfam" id="PF04321">
    <property type="entry name" value="RmlD_sub_bind"/>
    <property type="match status" value="1"/>
</dbReference>
<dbReference type="AlphaFoldDB" id="A0ABD6BDZ7"/>
<reference evidence="2 3" key="1">
    <citation type="journal article" date="2019" name="Int. J. Syst. Evol. Microbiol.">
        <title>The Global Catalogue of Microorganisms (GCM) 10K type strain sequencing project: providing services to taxonomists for standard genome sequencing and annotation.</title>
        <authorList>
            <consortium name="The Broad Institute Genomics Platform"/>
            <consortium name="The Broad Institute Genome Sequencing Center for Infectious Disease"/>
            <person name="Wu L."/>
            <person name="Ma J."/>
        </authorList>
    </citation>
    <scope>NUCLEOTIDE SEQUENCE [LARGE SCALE GENOMIC DNA]</scope>
    <source>
        <strain evidence="2 3">CGMCC 1.12230</strain>
    </source>
</reference>
<sequence>MRVLITGSGGLLGGNVVSTAIERGWEVVGTYHSAAPEFDCPLYQLDVRSRSDCKAVFENVRPDAVINCAAVTDVDGCETNPEQANAVNVEGARTLAQLAHDWDIQFLHTSTDYVFDGNRESPYPEEAPTNPLQTYGESKLAGEKAVRDVYRSAVIARLSFVYGRTQPAGELSGFPAWVRETAATGESVPLFTDQYITPSQAETTAQTLLELLNIGAQGTYNVACRSYVTPYEFGETLLEELGRSADLLEPSSLEAINREASRPAYTCLDTAKVESLLGRPQPTLTEDITALF</sequence>
<gene>
    <name evidence="2" type="primary">rfbD</name>
    <name evidence="2" type="ORF">ACFR99_04460</name>
</gene>
<protein>
    <submittedName>
        <fullName evidence="2">dTDP-4-dehydrorhamnose reductase</fullName>
        <ecNumber evidence="2">1.1.1.133</ecNumber>
    </submittedName>
</protein>
<organism evidence="2 3">
    <name type="scientific">Haloarchaeobius amylolyticus</name>
    <dbReference type="NCBI Taxonomy" id="1198296"/>
    <lineage>
        <taxon>Archaea</taxon>
        <taxon>Methanobacteriati</taxon>
        <taxon>Methanobacteriota</taxon>
        <taxon>Stenosarchaea group</taxon>
        <taxon>Halobacteria</taxon>
        <taxon>Halobacteriales</taxon>
        <taxon>Halorubellaceae</taxon>
        <taxon>Haloarchaeobius</taxon>
    </lineage>
</organism>